<comment type="catalytic activity">
    <reaction evidence="9">
        <text>(sulfur carrier)-H + L-cysteine = (sulfur carrier)-SH + L-alanine</text>
        <dbReference type="Rhea" id="RHEA:43892"/>
        <dbReference type="Rhea" id="RHEA-COMP:14737"/>
        <dbReference type="Rhea" id="RHEA-COMP:14739"/>
        <dbReference type="ChEBI" id="CHEBI:29917"/>
        <dbReference type="ChEBI" id="CHEBI:35235"/>
        <dbReference type="ChEBI" id="CHEBI:57972"/>
        <dbReference type="ChEBI" id="CHEBI:64428"/>
        <dbReference type="EC" id="2.8.1.7"/>
    </reaction>
</comment>
<dbReference type="EMBL" id="JACBZS010000001">
    <property type="protein sequence ID" value="NYI69666.1"/>
    <property type="molecule type" value="Genomic_DNA"/>
</dbReference>
<evidence type="ECO:0000256" key="10">
    <source>
        <dbReference type="RuleBase" id="RU004504"/>
    </source>
</evidence>
<reference evidence="12 13" key="1">
    <citation type="submission" date="2020-07" db="EMBL/GenBank/DDBJ databases">
        <title>Sequencing the genomes of 1000 actinobacteria strains.</title>
        <authorList>
            <person name="Klenk H.-P."/>
        </authorList>
    </citation>
    <scope>NUCLEOTIDE SEQUENCE [LARGE SCALE GENOMIC DNA]</scope>
    <source>
        <strain evidence="12 13">DSM 103164</strain>
    </source>
</reference>
<dbReference type="RefSeq" id="WP_343045813.1">
    <property type="nucleotide sequence ID" value="NZ_JACBZS010000001.1"/>
</dbReference>
<name>A0A7Z0IJP6_9ACTN</name>
<dbReference type="Gene3D" id="3.40.640.10">
    <property type="entry name" value="Type I PLP-dependent aspartate aminotransferase-like (Major domain)"/>
    <property type="match status" value="1"/>
</dbReference>
<evidence type="ECO:0000256" key="9">
    <source>
        <dbReference type="ARBA" id="ARBA00050776"/>
    </source>
</evidence>
<comment type="similarity">
    <text evidence="2">Belongs to the class-V pyridoxal-phosphate-dependent aminotransferase family. NifS/IscS subfamily.</text>
</comment>
<dbReference type="InterPro" id="IPR000192">
    <property type="entry name" value="Aminotrans_V_dom"/>
</dbReference>
<evidence type="ECO:0000313" key="13">
    <source>
        <dbReference type="Proteomes" id="UP000527616"/>
    </source>
</evidence>
<evidence type="ECO:0000256" key="4">
    <source>
        <dbReference type="ARBA" id="ARBA00022679"/>
    </source>
</evidence>
<evidence type="ECO:0000256" key="2">
    <source>
        <dbReference type="ARBA" id="ARBA00006490"/>
    </source>
</evidence>
<evidence type="ECO:0000256" key="1">
    <source>
        <dbReference type="ARBA" id="ARBA00001933"/>
    </source>
</evidence>
<feature type="domain" description="Aminotransferase class V" evidence="11">
    <location>
        <begin position="7"/>
        <end position="364"/>
    </location>
</feature>
<keyword evidence="5" id="KW-0479">Metal-binding</keyword>
<comment type="caution">
    <text evidence="12">The sequence shown here is derived from an EMBL/GenBank/DDBJ whole genome shotgun (WGS) entry which is preliminary data.</text>
</comment>
<keyword evidence="7" id="KW-0408">Iron</keyword>
<dbReference type="GO" id="GO:0046872">
    <property type="term" value="F:metal ion binding"/>
    <property type="evidence" value="ECO:0007669"/>
    <property type="project" value="UniProtKB-KW"/>
</dbReference>
<protein>
    <recommendedName>
        <fullName evidence="3">cysteine desulfurase</fullName>
        <ecNumber evidence="3">2.8.1.7</ecNumber>
    </recommendedName>
</protein>
<dbReference type="AlphaFoldDB" id="A0A7Z0IJP6"/>
<dbReference type="InterPro" id="IPR016454">
    <property type="entry name" value="Cysteine_dSase"/>
</dbReference>
<dbReference type="PROSITE" id="PS00595">
    <property type="entry name" value="AA_TRANSFER_CLASS_5"/>
    <property type="match status" value="1"/>
</dbReference>
<organism evidence="12 13">
    <name type="scientific">Naumannella cuiyingiana</name>
    <dbReference type="NCBI Taxonomy" id="1347891"/>
    <lineage>
        <taxon>Bacteria</taxon>
        <taxon>Bacillati</taxon>
        <taxon>Actinomycetota</taxon>
        <taxon>Actinomycetes</taxon>
        <taxon>Propionibacteriales</taxon>
        <taxon>Propionibacteriaceae</taxon>
        <taxon>Naumannella</taxon>
    </lineage>
</organism>
<keyword evidence="6" id="KW-0663">Pyridoxal phosphate</keyword>
<evidence type="ECO:0000256" key="3">
    <source>
        <dbReference type="ARBA" id="ARBA00012239"/>
    </source>
</evidence>
<dbReference type="EC" id="2.8.1.7" evidence="3"/>
<proteinExistence type="inferred from homology"/>
<dbReference type="InterPro" id="IPR015421">
    <property type="entry name" value="PyrdxlP-dep_Trfase_major"/>
</dbReference>
<evidence type="ECO:0000256" key="8">
    <source>
        <dbReference type="ARBA" id="ARBA00023014"/>
    </source>
</evidence>
<dbReference type="SUPFAM" id="SSF53383">
    <property type="entry name" value="PLP-dependent transferases"/>
    <property type="match status" value="1"/>
</dbReference>
<dbReference type="GO" id="GO:0031071">
    <property type="term" value="F:cysteine desulfurase activity"/>
    <property type="evidence" value="ECO:0007669"/>
    <property type="project" value="UniProtKB-EC"/>
</dbReference>
<sequence>MPDARSYLDHAASAPMRAEAAAAFAAEAGQPGNPSSLHASGRRARRVLEEARESIAADLGAAPPEVIFTSGGTEADNIAVRGSWIARRAQANRMIISATEHPAVAASAAACAAEGAELIVAGVDADGRIDPDEIGRALRVPTAVLSVHWANNETGALQPVSALAAAARQAGAWSHSDAVQAVKTQPVDFRASGLDLLSATAHKIGGPVGIGVLLARKELAPAALGHGGGQERDVRSGTLAAALAASFAAALRVTVAERDREAARLGALKDRVVAAVAALPGTAINGEPGSPAIVNVEFSGTRASDLLLLLDAAGIDASSGSACSAGVSRPSSVLLAMGRDDDAASAALRFSFGSTTTDGDVDRLVAALPAALDQARAAFG</sequence>
<keyword evidence="13" id="KW-1185">Reference proteome</keyword>
<evidence type="ECO:0000256" key="6">
    <source>
        <dbReference type="ARBA" id="ARBA00022898"/>
    </source>
</evidence>
<comment type="cofactor">
    <cofactor evidence="1 10">
        <name>pyridoxal 5'-phosphate</name>
        <dbReference type="ChEBI" id="CHEBI:597326"/>
    </cofactor>
</comment>
<dbReference type="GO" id="GO:0051536">
    <property type="term" value="F:iron-sulfur cluster binding"/>
    <property type="evidence" value="ECO:0007669"/>
    <property type="project" value="UniProtKB-KW"/>
</dbReference>
<keyword evidence="4 12" id="KW-0808">Transferase</keyword>
<dbReference type="PIRSF" id="PIRSF005572">
    <property type="entry name" value="NifS"/>
    <property type="match status" value="1"/>
</dbReference>
<evidence type="ECO:0000256" key="7">
    <source>
        <dbReference type="ARBA" id="ARBA00023004"/>
    </source>
</evidence>
<gene>
    <name evidence="12" type="ORF">GGQ54_000226</name>
</gene>
<dbReference type="InterPro" id="IPR015424">
    <property type="entry name" value="PyrdxlP-dep_Trfase"/>
</dbReference>
<evidence type="ECO:0000313" key="12">
    <source>
        <dbReference type="EMBL" id="NYI69666.1"/>
    </source>
</evidence>
<dbReference type="InterPro" id="IPR015422">
    <property type="entry name" value="PyrdxlP-dep_Trfase_small"/>
</dbReference>
<dbReference type="InterPro" id="IPR020578">
    <property type="entry name" value="Aminotrans_V_PyrdxlP_BS"/>
</dbReference>
<keyword evidence="8" id="KW-0411">Iron-sulfur</keyword>
<evidence type="ECO:0000259" key="11">
    <source>
        <dbReference type="Pfam" id="PF00266"/>
    </source>
</evidence>
<accession>A0A7Z0IJP6</accession>
<dbReference type="Pfam" id="PF00266">
    <property type="entry name" value="Aminotran_5"/>
    <property type="match status" value="1"/>
</dbReference>
<dbReference type="PANTHER" id="PTHR11601">
    <property type="entry name" value="CYSTEINE DESULFURYLASE FAMILY MEMBER"/>
    <property type="match status" value="1"/>
</dbReference>
<dbReference type="Gene3D" id="3.90.1150.10">
    <property type="entry name" value="Aspartate Aminotransferase, domain 1"/>
    <property type="match status" value="1"/>
</dbReference>
<evidence type="ECO:0000256" key="5">
    <source>
        <dbReference type="ARBA" id="ARBA00022723"/>
    </source>
</evidence>
<dbReference type="Proteomes" id="UP000527616">
    <property type="component" value="Unassembled WGS sequence"/>
</dbReference>
<dbReference type="Gene3D" id="1.10.260.50">
    <property type="match status" value="1"/>
</dbReference>
<dbReference type="PANTHER" id="PTHR11601:SF34">
    <property type="entry name" value="CYSTEINE DESULFURASE"/>
    <property type="match status" value="1"/>
</dbReference>